<feature type="domain" description="Core-binding (CB)" evidence="7">
    <location>
        <begin position="28"/>
        <end position="107"/>
    </location>
</feature>
<comment type="similarity">
    <text evidence="1">Belongs to the 'phage' integrase family.</text>
</comment>
<dbReference type="Pfam" id="PF00589">
    <property type="entry name" value="Phage_integrase"/>
    <property type="match status" value="1"/>
</dbReference>
<dbReference type="AlphaFoldDB" id="A0AAP9YAD1"/>
<keyword evidence="4" id="KW-0233">DNA recombination</keyword>
<dbReference type="Proteomes" id="UP000594892">
    <property type="component" value="Chromosome 2"/>
</dbReference>
<keyword evidence="3 5" id="KW-0238">DNA-binding</keyword>
<dbReference type="SUPFAM" id="SSF56349">
    <property type="entry name" value="DNA breaking-rejoining enzymes"/>
    <property type="match status" value="1"/>
</dbReference>
<evidence type="ECO:0000256" key="3">
    <source>
        <dbReference type="ARBA" id="ARBA00023125"/>
    </source>
</evidence>
<keyword evidence="2" id="KW-0229">DNA integration</keyword>
<dbReference type="InterPro" id="IPR044068">
    <property type="entry name" value="CB"/>
</dbReference>
<dbReference type="GO" id="GO:0015074">
    <property type="term" value="P:DNA integration"/>
    <property type="evidence" value="ECO:0007669"/>
    <property type="project" value="UniProtKB-KW"/>
</dbReference>
<evidence type="ECO:0000313" key="8">
    <source>
        <dbReference type="EMBL" id="QPQ94575.1"/>
    </source>
</evidence>
<dbReference type="InterPro" id="IPR013762">
    <property type="entry name" value="Integrase-like_cat_sf"/>
</dbReference>
<evidence type="ECO:0000256" key="1">
    <source>
        <dbReference type="ARBA" id="ARBA00008857"/>
    </source>
</evidence>
<accession>A0AAP9YAD1</accession>
<organism evidence="8 9">
    <name type="scientific">Burkholderia glumae</name>
    <name type="common">Pseudomonas glumae</name>
    <dbReference type="NCBI Taxonomy" id="337"/>
    <lineage>
        <taxon>Bacteria</taxon>
        <taxon>Pseudomonadati</taxon>
        <taxon>Pseudomonadota</taxon>
        <taxon>Betaproteobacteria</taxon>
        <taxon>Burkholderiales</taxon>
        <taxon>Burkholderiaceae</taxon>
        <taxon>Burkholderia</taxon>
    </lineage>
</organism>
<evidence type="ECO:0000256" key="2">
    <source>
        <dbReference type="ARBA" id="ARBA00022908"/>
    </source>
</evidence>
<sequence>MLIDIRGYEKWAESAENTRYTTPAAEPVLIADLLDAWLARQSNVLAASTLEGYRKIVNGALKPAFGHHALSSFKRSHARDWAATQTFGNKRMTNVLSVLRTALDEATEDELVARNVLKNWNYQRNDGLKSDDDIDPFTSNEQCVILGAMSGQDRNLFQFAFWTGLRTSEMVALRWTDIDWARGIVQVRRGQTRAARVLNKVEKTKTRASRRDVKLLGPALAALADQKQFTLPMGAEVFHNPRTGAPWSGDQVIWLAWNRAIEQSRVRYRRPYQTRHTYASMMLSAGEPPMWVANQMGHISLKMIEQRYGRWITDAAPDAGKRGEALFIG</sequence>
<dbReference type="Gene3D" id="1.10.443.10">
    <property type="entry name" value="Intergrase catalytic core"/>
    <property type="match status" value="1"/>
</dbReference>
<dbReference type="Gene3D" id="1.10.150.130">
    <property type="match status" value="1"/>
</dbReference>
<protein>
    <submittedName>
        <fullName evidence="8">Site-specific integrase</fullName>
    </submittedName>
</protein>
<name>A0AAP9YAD1_BURGL</name>
<dbReference type="InterPro" id="IPR010998">
    <property type="entry name" value="Integrase_recombinase_N"/>
</dbReference>
<dbReference type="InterPro" id="IPR002104">
    <property type="entry name" value="Integrase_catalytic"/>
</dbReference>
<dbReference type="CDD" id="cd01189">
    <property type="entry name" value="INT_ICEBs1_C_like"/>
    <property type="match status" value="1"/>
</dbReference>
<evidence type="ECO:0000259" key="7">
    <source>
        <dbReference type="PROSITE" id="PS51900"/>
    </source>
</evidence>
<reference evidence="8 9" key="1">
    <citation type="submission" date="2020-12" db="EMBL/GenBank/DDBJ databases">
        <title>FDA dAtabase for Regulatory Grade micrObial Sequences (FDA-ARGOS): Supporting development and validation of Infectious Disease Dx tests.</title>
        <authorList>
            <person name="Minogue T."/>
            <person name="Wolcott M."/>
            <person name="Wasieloski L."/>
            <person name="Aguilar W."/>
            <person name="Moore D."/>
            <person name="Jaissle J."/>
            <person name="Tallon L."/>
            <person name="Sadzewicz L."/>
            <person name="Zhao X."/>
            <person name="Boylan J."/>
            <person name="Ott S."/>
            <person name="Bowen H."/>
            <person name="Vavikolanu K."/>
            <person name="Mehta A."/>
            <person name="Aluvathingal J."/>
            <person name="Nadendla S."/>
            <person name="Yan Y."/>
            <person name="Sichtig H."/>
        </authorList>
    </citation>
    <scope>NUCLEOTIDE SEQUENCE [LARGE SCALE GENOMIC DNA]</scope>
    <source>
        <strain evidence="8 9">FDAARGOS_949</strain>
    </source>
</reference>
<evidence type="ECO:0000256" key="5">
    <source>
        <dbReference type="PROSITE-ProRule" id="PRU01248"/>
    </source>
</evidence>
<dbReference type="PANTHER" id="PTHR30349">
    <property type="entry name" value="PHAGE INTEGRASE-RELATED"/>
    <property type="match status" value="1"/>
</dbReference>
<dbReference type="InterPro" id="IPR050090">
    <property type="entry name" value="Tyrosine_recombinase_XerCD"/>
</dbReference>
<dbReference type="GO" id="GO:0003677">
    <property type="term" value="F:DNA binding"/>
    <property type="evidence" value="ECO:0007669"/>
    <property type="project" value="UniProtKB-UniRule"/>
</dbReference>
<dbReference type="PROSITE" id="PS51898">
    <property type="entry name" value="TYR_RECOMBINASE"/>
    <property type="match status" value="1"/>
</dbReference>
<dbReference type="GO" id="GO:0006310">
    <property type="term" value="P:DNA recombination"/>
    <property type="evidence" value="ECO:0007669"/>
    <property type="project" value="UniProtKB-KW"/>
</dbReference>
<dbReference type="EMBL" id="CP065601">
    <property type="protein sequence ID" value="QPQ94575.1"/>
    <property type="molecule type" value="Genomic_DNA"/>
</dbReference>
<dbReference type="PROSITE" id="PS51900">
    <property type="entry name" value="CB"/>
    <property type="match status" value="1"/>
</dbReference>
<dbReference type="PANTHER" id="PTHR30349:SF41">
    <property type="entry name" value="INTEGRASE_RECOMBINASE PROTEIN MJ0367-RELATED"/>
    <property type="match status" value="1"/>
</dbReference>
<proteinExistence type="inferred from homology"/>
<dbReference type="InterPro" id="IPR011010">
    <property type="entry name" value="DNA_brk_join_enz"/>
</dbReference>
<feature type="domain" description="Tyr recombinase" evidence="6">
    <location>
        <begin position="132"/>
        <end position="322"/>
    </location>
</feature>
<evidence type="ECO:0000259" key="6">
    <source>
        <dbReference type="PROSITE" id="PS51898"/>
    </source>
</evidence>
<evidence type="ECO:0000313" key="9">
    <source>
        <dbReference type="Proteomes" id="UP000594892"/>
    </source>
</evidence>
<evidence type="ECO:0000256" key="4">
    <source>
        <dbReference type="ARBA" id="ARBA00023172"/>
    </source>
</evidence>
<gene>
    <name evidence="8" type="ORF">I6H06_23330</name>
</gene>